<dbReference type="EMBL" id="JAPDDR010000024">
    <property type="protein sequence ID" value="MCW1917029.1"/>
    <property type="molecule type" value="Genomic_DNA"/>
</dbReference>
<organism evidence="1 2">
    <name type="scientific">Luteolibacter rhizosphaerae</name>
    <dbReference type="NCBI Taxonomy" id="2989719"/>
    <lineage>
        <taxon>Bacteria</taxon>
        <taxon>Pseudomonadati</taxon>
        <taxon>Verrucomicrobiota</taxon>
        <taxon>Verrucomicrobiia</taxon>
        <taxon>Verrucomicrobiales</taxon>
        <taxon>Verrucomicrobiaceae</taxon>
        <taxon>Luteolibacter</taxon>
    </lineage>
</organism>
<evidence type="ECO:0000313" key="2">
    <source>
        <dbReference type="Proteomes" id="UP001165653"/>
    </source>
</evidence>
<dbReference type="RefSeq" id="WP_264516649.1">
    <property type="nucleotide sequence ID" value="NZ_JAPDDR010000024.1"/>
</dbReference>
<protein>
    <submittedName>
        <fullName evidence="1">Uncharacterized protein</fullName>
    </submittedName>
</protein>
<accession>A0ABT3GAZ9</accession>
<keyword evidence="2" id="KW-1185">Reference proteome</keyword>
<reference evidence="1" key="1">
    <citation type="submission" date="2022-10" db="EMBL/GenBank/DDBJ databases">
        <title>Luteolibacter sp. GHJ8, whole genome shotgun sequencing project.</title>
        <authorList>
            <person name="Zhao G."/>
            <person name="Shen L."/>
        </authorList>
    </citation>
    <scope>NUCLEOTIDE SEQUENCE</scope>
    <source>
        <strain evidence="1">GHJ8</strain>
    </source>
</reference>
<dbReference type="Proteomes" id="UP001165653">
    <property type="component" value="Unassembled WGS sequence"/>
</dbReference>
<evidence type="ECO:0000313" key="1">
    <source>
        <dbReference type="EMBL" id="MCW1917029.1"/>
    </source>
</evidence>
<proteinExistence type="predicted"/>
<sequence length="128" mass="14139">MQPAAHEIDGLLLPLAPVLAKEADAILDLRELLMSKGHPGKCVRCFFQLFTAAGSVAMPQMAPLIAWLEANLEIAVRADGRMLESLPVKLGEDEDLEAFCIRSIEKVRFDRGFTARRVNLAFRYKAAA</sequence>
<comment type="caution">
    <text evidence="1">The sequence shown here is derived from an EMBL/GenBank/DDBJ whole genome shotgun (WGS) entry which is preliminary data.</text>
</comment>
<name>A0ABT3GAZ9_9BACT</name>
<gene>
    <name evidence="1" type="ORF">OJ996_25795</name>
</gene>